<dbReference type="AlphaFoldDB" id="A0A285H077"/>
<dbReference type="RefSeq" id="WP_097319420.1">
    <property type="nucleotide sequence ID" value="NZ_OBDY01000003.1"/>
</dbReference>
<protein>
    <recommendedName>
        <fullName evidence="3">Flavin reductase</fullName>
    </recommendedName>
</protein>
<keyword evidence="2" id="KW-1185">Reference proteome</keyword>
<dbReference type="OrthoDB" id="3393036at2"/>
<sequence length="80" mass="9317">MDVVDRQPNLIRHLPNRPGWNCIACTEPWPCEVARVEVPLAMPDPIQLAMFLWGYLEEFLLEHQTGAFGEAHERFLAWSR</sequence>
<proteinExistence type="predicted"/>
<dbReference type="EMBL" id="OBDY01000003">
    <property type="protein sequence ID" value="SNY29157.1"/>
    <property type="molecule type" value="Genomic_DNA"/>
</dbReference>
<gene>
    <name evidence="1" type="ORF">SAMN05421748_103201</name>
</gene>
<reference evidence="2" key="1">
    <citation type="submission" date="2017-09" db="EMBL/GenBank/DDBJ databases">
        <authorList>
            <person name="Varghese N."/>
            <person name="Submissions S."/>
        </authorList>
    </citation>
    <scope>NUCLEOTIDE SEQUENCE [LARGE SCALE GENOMIC DNA]</scope>
    <source>
        <strain evidence="2">CGMCC 4.6857</strain>
    </source>
</reference>
<evidence type="ECO:0000313" key="2">
    <source>
        <dbReference type="Proteomes" id="UP000219612"/>
    </source>
</evidence>
<accession>A0A285H077</accession>
<evidence type="ECO:0008006" key="3">
    <source>
        <dbReference type="Google" id="ProtNLM"/>
    </source>
</evidence>
<evidence type="ECO:0000313" key="1">
    <source>
        <dbReference type="EMBL" id="SNY29157.1"/>
    </source>
</evidence>
<name>A0A285H077_9ACTN</name>
<organism evidence="1 2">
    <name type="scientific">Paractinoplanes atraurantiacus</name>
    <dbReference type="NCBI Taxonomy" id="1036182"/>
    <lineage>
        <taxon>Bacteria</taxon>
        <taxon>Bacillati</taxon>
        <taxon>Actinomycetota</taxon>
        <taxon>Actinomycetes</taxon>
        <taxon>Micromonosporales</taxon>
        <taxon>Micromonosporaceae</taxon>
        <taxon>Paractinoplanes</taxon>
    </lineage>
</organism>
<dbReference type="Proteomes" id="UP000219612">
    <property type="component" value="Unassembled WGS sequence"/>
</dbReference>